<keyword evidence="3" id="KW-1185">Reference proteome</keyword>
<evidence type="ECO:0000313" key="2">
    <source>
        <dbReference type="EMBL" id="TYH04490.1"/>
    </source>
</evidence>
<dbReference type="Proteomes" id="UP000323506">
    <property type="component" value="Chromosome A08"/>
</dbReference>
<sequence>MHMFWHPCLYNVCAWLPVCHPQNLSNNDGICEWRMRSQAYISAHIYDLHQYTSFAGFTFFIFLLSS</sequence>
<name>A0A5D2FGK4_GOSDA</name>
<feature type="signal peptide" evidence="1">
    <location>
        <begin position="1"/>
        <end position="21"/>
    </location>
</feature>
<proteinExistence type="predicted"/>
<gene>
    <name evidence="2" type="ORF">ES288_A08G011000v1</name>
</gene>
<accession>A0A5D2FGK4</accession>
<organism evidence="2 3">
    <name type="scientific">Gossypium darwinii</name>
    <name type="common">Darwin's cotton</name>
    <name type="synonym">Gossypium barbadense var. darwinii</name>
    <dbReference type="NCBI Taxonomy" id="34276"/>
    <lineage>
        <taxon>Eukaryota</taxon>
        <taxon>Viridiplantae</taxon>
        <taxon>Streptophyta</taxon>
        <taxon>Embryophyta</taxon>
        <taxon>Tracheophyta</taxon>
        <taxon>Spermatophyta</taxon>
        <taxon>Magnoliopsida</taxon>
        <taxon>eudicotyledons</taxon>
        <taxon>Gunneridae</taxon>
        <taxon>Pentapetalae</taxon>
        <taxon>rosids</taxon>
        <taxon>malvids</taxon>
        <taxon>Malvales</taxon>
        <taxon>Malvaceae</taxon>
        <taxon>Malvoideae</taxon>
        <taxon>Gossypium</taxon>
    </lineage>
</organism>
<feature type="chain" id="PRO_5023010311" evidence="1">
    <location>
        <begin position="22"/>
        <end position="66"/>
    </location>
</feature>
<evidence type="ECO:0000256" key="1">
    <source>
        <dbReference type="SAM" id="SignalP"/>
    </source>
</evidence>
<keyword evidence="1" id="KW-0732">Signal</keyword>
<reference evidence="2 3" key="1">
    <citation type="submission" date="2019-06" db="EMBL/GenBank/DDBJ databases">
        <title>WGS assembly of Gossypium darwinii.</title>
        <authorList>
            <person name="Chen Z.J."/>
            <person name="Sreedasyam A."/>
            <person name="Ando A."/>
            <person name="Song Q."/>
            <person name="De L."/>
            <person name="Hulse-Kemp A."/>
            <person name="Ding M."/>
            <person name="Ye W."/>
            <person name="Kirkbride R."/>
            <person name="Jenkins J."/>
            <person name="Plott C."/>
            <person name="Lovell J."/>
            <person name="Lin Y.-M."/>
            <person name="Vaughn R."/>
            <person name="Liu B."/>
            <person name="Li W."/>
            <person name="Simpson S."/>
            <person name="Scheffler B."/>
            <person name="Saski C."/>
            <person name="Grover C."/>
            <person name="Hu G."/>
            <person name="Conover J."/>
            <person name="Carlson J."/>
            <person name="Shu S."/>
            <person name="Boston L."/>
            <person name="Williams M."/>
            <person name="Peterson D."/>
            <person name="Mcgee K."/>
            <person name="Jones D."/>
            <person name="Wendel J."/>
            <person name="Stelly D."/>
            <person name="Grimwood J."/>
            <person name="Schmutz J."/>
        </authorList>
    </citation>
    <scope>NUCLEOTIDE SEQUENCE [LARGE SCALE GENOMIC DNA]</scope>
    <source>
        <strain evidence="2">1808015.09</strain>
    </source>
</reference>
<protein>
    <submittedName>
        <fullName evidence="2">Uncharacterized protein</fullName>
    </submittedName>
</protein>
<evidence type="ECO:0000313" key="3">
    <source>
        <dbReference type="Proteomes" id="UP000323506"/>
    </source>
</evidence>
<dbReference type="EMBL" id="CM017695">
    <property type="protein sequence ID" value="TYH04490.1"/>
    <property type="molecule type" value="Genomic_DNA"/>
</dbReference>
<dbReference type="AlphaFoldDB" id="A0A5D2FGK4"/>